<dbReference type="EMBL" id="MU032347">
    <property type="protein sequence ID" value="KAF3765825.1"/>
    <property type="molecule type" value="Genomic_DNA"/>
</dbReference>
<name>A0A9P4Y452_CRYP1</name>
<organism evidence="5 6">
    <name type="scientific">Cryphonectria parasitica (strain ATCC 38755 / EP155)</name>
    <dbReference type="NCBI Taxonomy" id="660469"/>
    <lineage>
        <taxon>Eukaryota</taxon>
        <taxon>Fungi</taxon>
        <taxon>Dikarya</taxon>
        <taxon>Ascomycota</taxon>
        <taxon>Pezizomycotina</taxon>
        <taxon>Sordariomycetes</taxon>
        <taxon>Sordariomycetidae</taxon>
        <taxon>Diaporthales</taxon>
        <taxon>Cryphonectriaceae</taxon>
        <taxon>Cryphonectria-Endothia species complex</taxon>
        <taxon>Cryphonectria</taxon>
    </lineage>
</organism>
<evidence type="ECO:0000259" key="4">
    <source>
        <dbReference type="Pfam" id="PF00501"/>
    </source>
</evidence>
<dbReference type="Gene3D" id="3.40.50.12780">
    <property type="entry name" value="N-terminal domain of ligase-like"/>
    <property type="match status" value="1"/>
</dbReference>
<sequence length="225" mass="25514">MRPDPHAKAILEKSSTPPPAGSPYSLPIPGSERENRSPVYRNWAFRDGPLLERLEPNVFTFHDLFEDAWQARPNKRMLGWRPWNPATKTWEPRYVWMTYAEVAERRKNFGAGIVELHHKVGITAPKYGVGIWAQNRPEWQITELALVTQSLYPVTLYETLGPQTTEYIINHGELACVVCSLPHVPTLLKIASKVPTLKLIITLDSLDDGEMAGHSKRELLNKLAA</sequence>
<feature type="domain" description="AMP-dependent synthetase/ligase" evidence="4">
    <location>
        <begin position="66"/>
        <end position="212"/>
    </location>
</feature>
<feature type="region of interest" description="Disordered" evidence="3">
    <location>
        <begin position="1"/>
        <end position="35"/>
    </location>
</feature>
<reference evidence="5" key="1">
    <citation type="journal article" date="2020" name="Phytopathology">
        <title>Genome sequence of the chestnut blight fungus Cryphonectria parasitica EP155: A fundamental resource for an archetypical invasive plant pathogen.</title>
        <authorList>
            <person name="Crouch J.A."/>
            <person name="Dawe A."/>
            <person name="Aerts A."/>
            <person name="Barry K."/>
            <person name="Churchill A.C.L."/>
            <person name="Grimwood J."/>
            <person name="Hillman B."/>
            <person name="Milgroom M.G."/>
            <person name="Pangilinan J."/>
            <person name="Smith M."/>
            <person name="Salamov A."/>
            <person name="Schmutz J."/>
            <person name="Yadav J."/>
            <person name="Grigoriev I.V."/>
            <person name="Nuss D."/>
        </authorList>
    </citation>
    <scope>NUCLEOTIDE SEQUENCE</scope>
    <source>
        <strain evidence="5">EP155</strain>
    </source>
</reference>
<comment type="caution">
    <text evidence="5">The sequence shown here is derived from an EMBL/GenBank/DDBJ whole genome shotgun (WGS) entry which is preliminary data.</text>
</comment>
<evidence type="ECO:0000313" key="6">
    <source>
        <dbReference type="Proteomes" id="UP000803844"/>
    </source>
</evidence>
<dbReference type="SUPFAM" id="SSF56801">
    <property type="entry name" value="Acetyl-CoA synthetase-like"/>
    <property type="match status" value="1"/>
</dbReference>
<dbReference type="Pfam" id="PF00501">
    <property type="entry name" value="AMP-binding"/>
    <property type="match status" value="1"/>
</dbReference>
<dbReference type="InterPro" id="IPR042099">
    <property type="entry name" value="ANL_N_sf"/>
</dbReference>
<dbReference type="GO" id="GO:0005524">
    <property type="term" value="F:ATP binding"/>
    <property type="evidence" value="ECO:0007669"/>
    <property type="project" value="UniProtKB-KW"/>
</dbReference>
<feature type="compositionally biased region" description="Basic and acidic residues" evidence="3">
    <location>
        <begin position="1"/>
        <end position="11"/>
    </location>
</feature>
<dbReference type="GO" id="GO:0005783">
    <property type="term" value="C:endoplasmic reticulum"/>
    <property type="evidence" value="ECO:0007669"/>
    <property type="project" value="TreeGrafter"/>
</dbReference>
<dbReference type="InterPro" id="IPR000873">
    <property type="entry name" value="AMP-dep_synth/lig_dom"/>
</dbReference>
<gene>
    <name evidence="5" type="ORF">M406DRAFT_356071</name>
</gene>
<dbReference type="Proteomes" id="UP000803844">
    <property type="component" value="Unassembled WGS sequence"/>
</dbReference>
<evidence type="ECO:0000256" key="3">
    <source>
        <dbReference type="SAM" id="MobiDB-lite"/>
    </source>
</evidence>
<keyword evidence="6" id="KW-1185">Reference proteome</keyword>
<dbReference type="GO" id="GO:0016020">
    <property type="term" value="C:membrane"/>
    <property type="evidence" value="ECO:0007669"/>
    <property type="project" value="TreeGrafter"/>
</dbReference>
<feature type="non-terminal residue" evidence="5">
    <location>
        <position position="225"/>
    </location>
</feature>
<dbReference type="RefSeq" id="XP_040776786.1">
    <property type="nucleotide sequence ID" value="XM_040923350.1"/>
</dbReference>
<evidence type="ECO:0000256" key="1">
    <source>
        <dbReference type="ARBA" id="ARBA00022741"/>
    </source>
</evidence>
<dbReference type="GeneID" id="63840479"/>
<accession>A0A9P4Y452</accession>
<protein>
    <submittedName>
        <fullName evidence="5">Acetyl-CoA synthetase-like protein</fullName>
    </submittedName>
</protein>
<dbReference type="GO" id="GO:0004467">
    <property type="term" value="F:long-chain fatty acid-CoA ligase activity"/>
    <property type="evidence" value="ECO:0007669"/>
    <property type="project" value="TreeGrafter"/>
</dbReference>
<dbReference type="PANTHER" id="PTHR43272:SF33">
    <property type="entry name" value="AMP-BINDING DOMAIN-CONTAINING PROTEIN-RELATED"/>
    <property type="match status" value="1"/>
</dbReference>
<dbReference type="PANTHER" id="PTHR43272">
    <property type="entry name" value="LONG-CHAIN-FATTY-ACID--COA LIGASE"/>
    <property type="match status" value="1"/>
</dbReference>
<dbReference type="AlphaFoldDB" id="A0A9P4Y452"/>
<evidence type="ECO:0000313" key="5">
    <source>
        <dbReference type="EMBL" id="KAF3765825.1"/>
    </source>
</evidence>
<keyword evidence="1" id="KW-0547">Nucleotide-binding</keyword>
<keyword evidence="2" id="KW-0067">ATP-binding</keyword>
<evidence type="ECO:0000256" key="2">
    <source>
        <dbReference type="ARBA" id="ARBA00022840"/>
    </source>
</evidence>
<dbReference type="OrthoDB" id="1700726at2759"/>
<proteinExistence type="predicted"/>